<sequence>MGNSFSQFKSNQKPLLLMIGLDGAGKTTILNRLILGKVESYTSTLGFYIENIQSKKLDIISWDIRREDKFKILWKPYLQDTKGIIYVIDCFDKNRMHEAKFELLQLLLDPQLFVCPLLIYANKQDQAKISSEELIAELMIQRISKNYHIQPCCSITGQGLQEGLKWIQEQTQPKLK</sequence>
<dbReference type="InterPro" id="IPR024156">
    <property type="entry name" value="Small_GTPase_ARF"/>
</dbReference>
<comment type="similarity">
    <text evidence="1">Belongs to the small GTPase superfamily. Arf family.</text>
</comment>
<dbReference type="InterPro" id="IPR006689">
    <property type="entry name" value="Small_GTPase_ARF/SAR"/>
</dbReference>
<keyword evidence="5" id="KW-0460">Magnesium</keyword>
<feature type="binding site" evidence="5">
    <location>
        <position position="44"/>
    </location>
    <ligand>
        <name>Mg(2+)</name>
        <dbReference type="ChEBI" id="CHEBI:18420"/>
    </ligand>
</feature>
<organism evidence="6 7">
    <name type="scientific">Paramecium octaurelia</name>
    <dbReference type="NCBI Taxonomy" id="43137"/>
    <lineage>
        <taxon>Eukaryota</taxon>
        <taxon>Sar</taxon>
        <taxon>Alveolata</taxon>
        <taxon>Ciliophora</taxon>
        <taxon>Intramacronucleata</taxon>
        <taxon>Oligohymenophorea</taxon>
        <taxon>Peniculida</taxon>
        <taxon>Parameciidae</taxon>
        <taxon>Paramecium</taxon>
    </lineage>
</organism>
<dbReference type="GO" id="GO:0005525">
    <property type="term" value="F:GTP binding"/>
    <property type="evidence" value="ECO:0007669"/>
    <property type="project" value="UniProtKB-KW"/>
</dbReference>
<accession>A0A8S1S988</accession>
<evidence type="ECO:0000313" key="7">
    <source>
        <dbReference type="Proteomes" id="UP000683925"/>
    </source>
</evidence>
<dbReference type="PROSITE" id="PS51417">
    <property type="entry name" value="ARF"/>
    <property type="match status" value="1"/>
</dbReference>
<evidence type="ECO:0008006" key="8">
    <source>
        <dbReference type="Google" id="ProtNLM"/>
    </source>
</evidence>
<dbReference type="Proteomes" id="UP000683925">
    <property type="component" value="Unassembled WGS sequence"/>
</dbReference>
<evidence type="ECO:0000313" key="6">
    <source>
        <dbReference type="EMBL" id="CAD8137811.1"/>
    </source>
</evidence>
<dbReference type="PANTHER" id="PTHR11711">
    <property type="entry name" value="ADP RIBOSYLATION FACTOR-RELATED"/>
    <property type="match status" value="1"/>
</dbReference>
<feature type="binding site" evidence="4">
    <location>
        <begin position="122"/>
        <end position="125"/>
    </location>
    <ligand>
        <name>GTP</name>
        <dbReference type="ChEBI" id="CHEBI:37565"/>
    </ligand>
</feature>
<keyword evidence="2 4" id="KW-0547">Nucleotide-binding</keyword>
<keyword evidence="3 4" id="KW-0342">GTP-binding</keyword>
<keyword evidence="7" id="KW-1185">Reference proteome</keyword>
<keyword evidence="5" id="KW-0479">Metal-binding</keyword>
<reference evidence="6" key="1">
    <citation type="submission" date="2021-01" db="EMBL/GenBank/DDBJ databases">
        <authorList>
            <consortium name="Genoscope - CEA"/>
            <person name="William W."/>
        </authorList>
    </citation>
    <scope>NUCLEOTIDE SEQUENCE</scope>
</reference>
<name>A0A8S1S988_PAROT</name>
<evidence type="ECO:0000256" key="1">
    <source>
        <dbReference type="ARBA" id="ARBA00010290"/>
    </source>
</evidence>
<evidence type="ECO:0000256" key="5">
    <source>
        <dbReference type="PIRSR" id="PIRSR606689-2"/>
    </source>
</evidence>
<feature type="binding site" evidence="4">
    <location>
        <begin position="20"/>
        <end position="27"/>
    </location>
    <ligand>
        <name>GTP</name>
        <dbReference type="ChEBI" id="CHEBI:37565"/>
    </ligand>
</feature>
<dbReference type="SMART" id="SM00177">
    <property type="entry name" value="ARF"/>
    <property type="match status" value="1"/>
</dbReference>
<dbReference type="FunFam" id="3.40.50.300:FF:001166">
    <property type="entry name" value="ADP-ribosylation factor D"/>
    <property type="match status" value="1"/>
</dbReference>
<dbReference type="GO" id="GO:0046872">
    <property type="term" value="F:metal ion binding"/>
    <property type="evidence" value="ECO:0007669"/>
    <property type="project" value="UniProtKB-KW"/>
</dbReference>
<dbReference type="GO" id="GO:0003924">
    <property type="term" value="F:GTPase activity"/>
    <property type="evidence" value="ECO:0007669"/>
    <property type="project" value="InterPro"/>
</dbReference>
<dbReference type="EMBL" id="CAJJDP010000008">
    <property type="protein sequence ID" value="CAD8137811.1"/>
    <property type="molecule type" value="Genomic_DNA"/>
</dbReference>
<dbReference type="CDD" id="cd00878">
    <property type="entry name" value="Arf_Arl"/>
    <property type="match status" value="1"/>
</dbReference>
<evidence type="ECO:0000256" key="3">
    <source>
        <dbReference type="ARBA" id="ARBA00023134"/>
    </source>
</evidence>
<evidence type="ECO:0000256" key="2">
    <source>
        <dbReference type="ARBA" id="ARBA00022741"/>
    </source>
</evidence>
<dbReference type="AlphaFoldDB" id="A0A8S1S988"/>
<protein>
    <recommendedName>
        <fullName evidence="8">ADP-ribosylation factor</fullName>
    </recommendedName>
</protein>
<dbReference type="SMART" id="SM00178">
    <property type="entry name" value="SAR"/>
    <property type="match status" value="1"/>
</dbReference>
<proteinExistence type="inferred from homology"/>
<gene>
    <name evidence="6" type="ORF">POCTA_138.1.T0090034</name>
</gene>
<dbReference type="Pfam" id="PF00025">
    <property type="entry name" value="Arf"/>
    <property type="match status" value="1"/>
</dbReference>
<evidence type="ECO:0000256" key="4">
    <source>
        <dbReference type="PIRSR" id="PIRSR606689-1"/>
    </source>
</evidence>
<comment type="caution">
    <text evidence="6">The sequence shown here is derived from an EMBL/GenBank/DDBJ whole genome shotgun (WGS) entry which is preliminary data.</text>
</comment>
<feature type="binding site" evidence="5">
    <location>
        <position position="27"/>
    </location>
    <ligand>
        <name>Mg(2+)</name>
        <dbReference type="ChEBI" id="CHEBI:18420"/>
    </ligand>
</feature>
<dbReference type="OrthoDB" id="290785at2759"/>